<feature type="compositionally biased region" description="Basic and acidic residues" evidence="7">
    <location>
        <begin position="527"/>
        <end position="536"/>
    </location>
</feature>
<organism evidence="9 10">
    <name type="scientific">Aspergillus leporis</name>
    <dbReference type="NCBI Taxonomy" id="41062"/>
    <lineage>
        <taxon>Eukaryota</taxon>
        <taxon>Fungi</taxon>
        <taxon>Dikarya</taxon>
        <taxon>Ascomycota</taxon>
        <taxon>Pezizomycotina</taxon>
        <taxon>Eurotiomycetes</taxon>
        <taxon>Eurotiomycetidae</taxon>
        <taxon>Eurotiales</taxon>
        <taxon>Aspergillaceae</taxon>
        <taxon>Aspergillus</taxon>
        <taxon>Aspergillus subgen. Circumdati</taxon>
    </lineage>
</organism>
<keyword evidence="2" id="KW-0862">Zinc</keyword>
<dbReference type="GO" id="GO:0003677">
    <property type="term" value="F:DNA binding"/>
    <property type="evidence" value="ECO:0007669"/>
    <property type="project" value="UniProtKB-KW"/>
</dbReference>
<accession>A0A5N5XC35</accession>
<dbReference type="OrthoDB" id="3145928at2759"/>
<keyword evidence="6" id="KW-0539">Nucleus</keyword>
<keyword evidence="4" id="KW-0238">DNA-binding</keyword>
<evidence type="ECO:0000256" key="3">
    <source>
        <dbReference type="ARBA" id="ARBA00023015"/>
    </source>
</evidence>
<gene>
    <name evidence="9" type="ORF">BDV29DRAFT_152997</name>
</gene>
<keyword evidence="1" id="KW-0479">Metal-binding</keyword>
<dbReference type="PROSITE" id="PS50048">
    <property type="entry name" value="ZN2_CY6_FUNGAL_2"/>
    <property type="match status" value="1"/>
</dbReference>
<evidence type="ECO:0000256" key="6">
    <source>
        <dbReference type="ARBA" id="ARBA00023242"/>
    </source>
</evidence>
<evidence type="ECO:0000313" key="10">
    <source>
        <dbReference type="Proteomes" id="UP000326565"/>
    </source>
</evidence>
<dbReference type="CDD" id="cd00067">
    <property type="entry name" value="GAL4"/>
    <property type="match status" value="1"/>
</dbReference>
<dbReference type="EMBL" id="ML732160">
    <property type="protein sequence ID" value="KAB8078279.1"/>
    <property type="molecule type" value="Genomic_DNA"/>
</dbReference>
<dbReference type="GO" id="GO:0009893">
    <property type="term" value="P:positive regulation of metabolic process"/>
    <property type="evidence" value="ECO:0007669"/>
    <property type="project" value="UniProtKB-ARBA"/>
</dbReference>
<dbReference type="GO" id="GO:0008270">
    <property type="term" value="F:zinc ion binding"/>
    <property type="evidence" value="ECO:0007669"/>
    <property type="project" value="InterPro"/>
</dbReference>
<evidence type="ECO:0000259" key="8">
    <source>
        <dbReference type="PROSITE" id="PS50048"/>
    </source>
</evidence>
<dbReference type="InterPro" id="IPR052360">
    <property type="entry name" value="Transcr_Regulatory_Proteins"/>
</dbReference>
<protein>
    <submittedName>
        <fullName evidence="9">Putative C6 finger domain protein</fullName>
    </submittedName>
</protein>
<dbReference type="Pfam" id="PF00172">
    <property type="entry name" value="Zn_clus"/>
    <property type="match status" value="1"/>
</dbReference>
<feature type="domain" description="Zn(2)-C6 fungal-type" evidence="8">
    <location>
        <begin position="22"/>
        <end position="52"/>
    </location>
</feature>
<keyword evidence="3" id="KW-0805">Transcription regulation</keyword>
<dbReference type="SUPFAM" id="SSF57701">
    <property type="entry name" value="Zn2/Cys6 DNA-binding domain"/>
    <property type="match status" value="1"/>
</dbReference>
<evidence type="ECO:0000256" key="5">
    <source>
        <dbReference type="ARBA" id="ARBA00023163"/>
    </source>
</evidence>
<dbReference type="PANTHER" id="PTHR36206">
    <property type="entry name" value="ASPERCRYPTIN BIOSYNTHESIS CLUSTER-SPECIFIC TRANSCRIPTION REGULATOR ATNN-RELATED"/>
    <property type="match status" value="1"/>
</dbReference>
<keyword evidence="10" id="KW-1185">Reference proteome</keyword>
<dbReference type="InterPro" id="IPR001138">
    <property type="entry name" value="Zn2Cys6_DnaBD"/>
</dbReference>
<sequence length="607" mass="67393">MTFPAVYPVGGDIVRPLKSRRGCKTCKARRVKCGQERPDCRRCSSTGRKCEYANTPNTNNYTFASAPTTISILDLPLSSTPNTVWRERRAFAYYFQHAARYLAGGLDIDFWAGLIPQVCRNEPAVWDAINAISTLFESPEQCLDPVFLRRQNGASFGPSQNQREALIWYSRSLSQMRLQIDRGSADPYTALITCVLYICIETLQGRIEEALQLYKQGVNLILNLRSQVSCTAVPVTTAALLEDTIVPLFVRLGTVALSISGVPTNSLFAPLENNTEYEFTSLVSARNAAVPLIAECMLFQREAQQHFSTVNGGSDPSEKLSDKQRVLQAQLARWRHAYDGFLQTFHRSNLNLPEASTSTVASLLIYHAAAYIIVSTCLTRNERIYDAYLPSFEIIVKQATLVLEASVGPDGMQPPFTFEMGVGLPLFLTVISCRDQRLRREALSLLQKAPPVQGFYKCSPGVAMAEKVLQIEEDLSLQLVREVVYNADGLNTCCNENAIMMGVQSALDLDIRTSIPATKHSPLLHPTRGDHTDEGTKQLPNLIPGKARITFVGIFRPANGLPPTVNENDIAKWNRGPDQTFLAFVKQQCDPISGAWRLVKDYAPIEC</sequence>
<dbReference type="PANTHER" id="PTHR36206:SF14">
    <property type="entry name" value="ZN(2)-C6 FUNGAL-TYPE DOMAIN-CONTAINING PROTEIN-RELATED"/>
    <property type="match status" value="1"/>
</dbReference>
<evidence type="ECO:0000313" key="9">
    <source>
        <dbReference type="EMBL" id="KAB8078279.1"/>
    </source>
</evidence>
<evidence type="ECO:0000256" key="1">
    <source>
        <dbReference type="ARBA" id="ARBA00022723"/>
    </source>
</evidence>
<proteinExistence type="predicted"/>
<dbReference type="AlphaFoldDB" id="A0A5N5XC35"/>
<dbReference type="SMART" id="SM00066">
    <property type="entry name" value="GAL4"/>
    <property type="match status" value="1"/>
</dbReference>
<evidence type="ECO:0000256" key="2">
    <source>
        <dbReference type="ARBA" id="ARBA00022833"/>
    </source>
</evidence>
<name>A0A5N5XC35_9EURO</name>
<evidence type="ECO:0000256" key="4">
    <source>
        <dbReference type="ARBA" id="ARBA00023125"/>
    </source>
</evidence>
<dbReference type="InterPro" id="IPR036864">
    <property type="entry name" value="Zn2-C6_fun-type_DNA-bd_sf"/>
</dbReference>
<dbReference type="Gene3D" id="4.10.240.10">
    <property type="entry name" value="Zn(2)-C6 fungal-type DNA-binding domain"/>
    <property type="match status" value="1"/>
</dbReference>
<dbReference type="GO" id="GO:0000981">
    <property type="term" value="F:DNA-binding transcription factor activity, RNA polymerase II-specific"/>
    <property type="evidence" value="ECO:0007669"/>
    <property type="project" value="InterPro"/>
</dbReference>
<dbReference type="Proteomes" id="UP000326565">
    <property type="component" value="Unassembled WGS sequence"/>
</dbReference>
<keyword evidence="5" id="KW-0804">Transcription</keyword>
<dbReference type="PROSITE" id="PS00463">
    <property type="entry name" value="ZN2_CY6_FUNGAL_1"/>
    <property type="match status" value="1"/>
</dbReference>
<evidence type="ECO:0000256" key="7">
    <source>
        <dbReference type="SAM" id="MobiDB-lite"/>
    </source>
</evidence>
<reference evidence="9 10" key="1">
    <citation type="submission" date="2019-04" db="EMBL/GenBank/DDBJ databases">
        <title>Friends and foes A comparative genomics study of 23 Aspergillus species from section Flavi.</title>
        <authorList>
            <consortium name="DOE Joint Genome Institute"/>
            <person name="Kjaerbolling I."/>
            <person name="Vesth T."/>
            <person name="Frisvad J.C."/>
            <person name="Nybo J.L."/>
            <person name="Theobald S."/>
            <person name="Kildgaard S."/>
            <person name="Isbrandt T."/>
            <person name="Kuo A."/>
            <person name="Sato A."/>
            <person name="Lyhne E.K."/>
            <person name="Kogle M.E."/>
            <person name="Wiebenga A."/>
            <person name="Kun R.S."/>
            <person name="Lubbers R.J."/>
            <person name="Makela M.R."/>
            <person name="Barry K."/>
            <person name="Chovatia M."/>
            <person name="Clum A."/>
            <person name="Daum C."/>
            <person name="Haridas S."/>
            <person name="He G."/>
            <person name="LaButti K."/>
            <person name="Lipzen A."/>
            <person name="Mondo S."/>
            <person name="Riley R."/>
            <person name="Salamov A."/>
            <person name="Simmons B.A."/>
            <person name="Magnuson J.K."/>
            <person name="Henrissat B."/>
            <person name="Mortensen U.H."/>
            <person name="Larsen T.O."/>
            <person name="Devries R.P."/>
            <person name="Grigoriev I.V."/>
            <person name="Machida M."/>
            <person name="Baker S.E."/>
            <person name="Andersen M.R."/>
        </authorList>
    </citation>
    <scope>NUCLEOTIDE SEQUENCE [LARGE SCALE GENOMIC DNA]</scope>
    <source>
        <strain evidence="9 10">CBS 151.66</strain>
    </source>
</reference>
<feature type="region of interest" description="Disordered" evidence="7">
    <location>
        <begin position="520"/>
        <end position="539"/>
    </location>
</feature>